<evidence type="ECO:0000256" key="5">
    <source>
        <dbReference type="SAM" id="MobiDB-lite"/>
    </source>
</evidence>
<dbReference type="PROSITE" id="PS51412">
    <property type="entry name" value="MACPF_2"/>
    <property type="match status" value="1"/>
</dbReference>
<reference evidence="7" key="1">
    <citation type="submission" date="2013-10" db="EMBL/GenBank/DDBJ databases">
        <title>Genomic analysis of the causative agents of coccidiosis in chickens.</title>
        <authorList>
            <person name="Reid A.J."/>
            <person name="Blake D."/>
            <person name="Billington K."/>
            <person name="Browne H."/>
            <person name="Dunn M."/>
            <person name="Hung S."/>
            <person name="Kawahara F."/>
            <person name="Miranda-Saavedra D."/>
            <person name="Mourier T."/>
            <person name="Nagra H."/>
            <person name="Otto T.D."/>
            <person name="Rawlings N."/>
            <person name="Sanchez A."/>
            <person name="Sanders M."/>
            <person name="Subramaniam C."/>
            <person name="Tay Y."/>
            <person name="Dear P."/>
            <person name="Doerig C."/>
            <person name="Gruber A."/>
            <person name="Parkinson J."/>
            <person name="Shirley M."/>
            <person name="Wan K.L."/>
            <person name="Berriman M."/>
            <person name="Tomley F."/>
            <person name="Pain A."/>
        </authorList>
    </citation>
    <scope>NUCLEOTIDE SEQUENCE [LARGE SCALE GENOMIC DNA]</scope>
    <source>
        <strain evidence="7">Weybridge</strain>
    </source>
</reference>
<dbReference type="OMA" id="IRPELSC"/>
<gene>
    <name evidence="7" type="ORF">EMWEY_00005220</name>
</gene>
<feature type="compositionally biased region" description="Basic and acidic residues" evidence="5">
    <location>
        <begin position="1"/>
        <end position="10"/>
    </location>
</feature>
<dbReference type="GO" id="GO:0005576">
    <property type="term" value="C:extracellular region"/>
    <property type="evidence" value="ECO:0007669"/>
    <property type="project" value="UniProtKB-SubCell"/>
</dbReference>
<evidence type="ECO:0000256" key="2">
    <source>
        <dbReference type="ARBA" id="ARBA00022525"/>
    </source>
</evidence>
<dbReference type="GeneID" id="25334508"/>
<evidence type="ECO:0000313" key="8">
    <source>
        <dbReference type="Proteomes" id="UP000030763"/>
    </source>
</evidence>
<proteinExistence type="predicted"/>
<keyword evidence="2" id="KW-0964">Secreted</keyword>
<dbReference type="EMBL" id="HG721142">
    <property type="protein sequence ID" value="CDJ59996.1"/>
    <property type="molecule type" value="Genomic_DNA"/>
</dbReference>
<feature type="compositionally biased region" description="Basic and acidic residues" evidence="5">
    <location>
        <begin position="210"/>
        <end position="231"/>
    </location>
</feature>
<evidence type="ECO:0000313" key="7">
    <source>
        <dbReference type="EMBL" id="CDJ59996.1"/>
    </source>
</evidence>
<dbReference type="SMART" id="SM00457">
    <property type="entry name" value="MACPF"/>
    <property type="match status" value="1"/>
</dbReference>
<accession>U6M7I4</accession>
<feature type="compositionally biased region" description="Low complexity" evidence="5">
    <location>
        <begin position="17"/>
        <end position="33"/>
    </location>
</feature>
<dbReference type="PANTHER" id="PTHR45742:SF8">
    <property type="entry name" value="FLOCCULATION PROTEIN FLO11"/>
    <property type="match status" value="1"/>
</dbReference>
<dbReference type="Pfam" id="PF01823">
    <property type="entry name" value="MACPF"/>
    <property type="match status" value="1"/>
</dbReference>
<dbReference type="Proteomes" id="UP000030763">
    <property type="component" value="Unassembled WGS sequence"/>
</dbReference>
<keyword evidence="8" id="KW-1185">Reference proteome</keyword>
<organism evidence="7 8">
    <name type="scientific">Eimeria maxima</name>
    <name type="common">Coccidian parasite</name>
    <dbReference type="NCBI Taxonomy" id="5804"/>
    <lineage>
        <taxon>Eukaryota</taxon>
        <taxon>Sar</taxon>
        <taxon>Alveolata</taxon>
        <taxon>Apicomplexa</taxon>
        <taxon>Conoidasida</taxon>
        <taxon>Coccidia</taxon>
        <taxon>Eucoccidiorida</taxon>
        <taxon>Eimeriorina</taxon>
        <taxon>Eimeriidae</taxon>
        <taxon>Eimeria</taxon>
    </lineage>
</organism>
<keyword evidence="4" id="KW-1015">Disulfide bond</keyword>
<sequence length="974" mass="104807">MDTQVVRDDTPQTPQASSSSSDSNSSSNSSSNSRLAAVYSSSERLQQTGMLETAAAAAAETAAAAAAPVRRQPRQPSSSSSDSSSSSSSSSSSNSEDDVFGVDFLNDLFADPKKLQEIEEEDSAAAAAAAAAAAGSPAAGGGGGAAAAAGDDSRGRRTRRDISKKQQQQQRKQKQKQQLQLLQGGEGGDDPLGDDPFGGDLFGDDPLTGDDPRGDDPRGDDPRGDDPRGDDPDPLMGDDDPFKADWALRLKDKDPALAAQAARDLAARREERRLKELEASQQAATLEGIFARAKPVSPGLSFLGVGYDVVKGNPLGDPVVMGDPGLRSPIIQFDYNFNFMNKNSKTDREKDNKSNKIGNRKEGEELGEEDGEGISEKELQDNAQEEEEGEGEEEENKGDLLMNLSSDLRELQPRGTYSRPFVACKQSENLSEVISLTDYVKELEGDASLVGGDTFNLNSFSASAAFKDIAKKTIKKNSRTFLLKTYCLRYEAGLAQTDSFAWNYTLAFKDAVEGLPDTFDGAEEGEGCSPSVWRENSKDNLCINTNIKKWIDFIDQFGTHYVVKLFAGGKLTHQITMANVDIAMMNSKGMSVKSALKATFGVGSVGASTNVEKEEKEKNELKHFNYQMETLVMGGRVPRDVGDPDSLGEWADSVEELPMPVKITLQPLSNLLPQQHKENFEKATRFYSDAVGMTKADLTALAGKPQNIGEILRNSSQVTYAGDPPGFAMCDPHERILFGFAFQVNFLDDGAIAERAEIKSCPAGRDKCDGLERPAKEGDDARIFALCGAETITGLEQVVVQSPLKAVAVCPQGSLILTGFSLSLTGGREGPLRTGFFPCRAGLPTCTALGVRGTQQNMVWVACVEDTTPGLQRLTNVGAAVVGVATKRSYSDGLVRAECPPNLGASFGFTLELHTRMSRVRESFDVCVDSAKNCELKGKGITENIFFRKKDTHALIAFITCSDLPSNNTLMHNE</sequence>
<feature type="compositionally biased region" description="Polar residues" evidence="5">
    <location>
        <begin position="39"/>
        <end position="50"/>
    </location>
</feature>
<protein>
    <submittedName>
        <fullName evidence="7">Membrane-attack complex / perforin domain-containing protein, putative</fullName>
    </submittedName>
</protein>
<keyword evidence="3" id="KW-0204">Cytolysis</keyword>
<dbReference type="OrthoDB" id="1366754at2759"/>
<feature type="region of interest" description="Disordered" evidence="5">
    <location>
        <begin position="1"/>
        <end position="99"/>
    </location>
</feature>
<evidence type="ECO:0000256" key="3">
    <source>
        <dbReference type="ARBA" id="ARBA00022852"/>
    </source>
</evidence>
<feature type="compositionally biased region" description="Low complexity" evidence="5">
    <location>
        <begin position="54"/>
        <end position="94"/>
    </location>
</feature>
<comment type="subcellular location">
    <subcellularLocation>
        <location evidence="1">Secreted</location>
    </subcellularLocation>
</comment>
<evidence type="ECO:0000259" key="6">
    <source>
        <dbReference type="PROSITE" id="PS51412"/>
    </source>
</evidence>
<name>U6M7I4_EIMMA</name>
<dbReference type="VEuPathDB" id="ToxoDB:EMWEY_00005220"/>
<feature type="domain" description="MACPF" evidence="6">
    <location>
        <begin position="286"/>
        <end position="702"/>
    </location>
</feature>
<feature type="region of interest" description="Disordered" evidence="5">
    <location>
        <begin position="342"/>
        <end position="398"/>
    </location>
</feature>
<dbReference type="AlphaFoldDB" id="U6M7I4"/>
<dbReference type="GO" id="GO:0031640">
    <property type="term" value="P:killing of cells of another organism"/>
    <property type="evidence" value="ECO:0007669"/>
    <property type="project" value="UniProtKB-KW"/>
</dbReference>
<dbReference type="InterPro" id="IPR020864">
    <property type="entry name" value="MACPF"/>
</dbReference>
<evidence type="ECO:0000256" key="4">
    <source>
        <dbReference type="ARBA" id="ARBA00023157"/>
    </source>
</evidence>
<dbReference type="PANTHER" id="PTHR45742">
    <property type="entry name" value="COMPLEMENT COMPONENT C6"/>
    <property type="match status" value="1"/>
</dbReference>
<feature type="compositionally biased region" description="Acidic residues" evidence="5">
    <location>
        <begin position="383"/>
        <end position="396"/>
    </location>
</feature>
<feature type="compositionally biased region" description="Low complexity" evidence="5">
    <location>
        <begin position="124"/>
        <end position="137"/>
    </location>
</feature>
<dbReference type="RefSeq" id="XP_013336641.1">
    <property type="nucleotide sequence ID" value="XM_013481187.1"/>
</dbReference>
<feature type="compositionally biased region" description="Basic and acidic residues" evidence="5">
    <location>
        <begin position="151"/>
        <end position="164"/>
    </location>
</feature>
<feature type="region of interest" description="Disordered" evidence="5">
    <location>
        <begin position="113"/>
        <end position="244"/>
    </location>
</feature>
<feature type="compositionally biased region" description="Low complexity" evidence="5">
    <location>
        <begin position="165"/>
        <end position="183"/>
    </location>
</feature>
<evidence type="ECO:0000256" key="1">
    <source>
        <dbReference type="ARBA" id="ARBA00004613"/>
    </source>
</evidence>
<reference evidence="7" key="2">
    <citation type="submission" date="2013-10" db="EMBL/GenBank/DDBJ databases">
        <authorList>
            <person name="Aslett M."/>
        </authorList>
    </citation>
    <scope>NUCLEOTIDE SEQUENCE [LARGE SCALE GENOMIC DNA]</scope>
    <source>
        <strain evidence="7">Weybridge</strain>
    </source>
</reference>
<feature type="compositionally biased region" description="Basic and acidic residues" evidence="5">
    <location>
        <begin position="344"/>
        <end position="364"/>
    </location>
</feature>